<reference evidence="2 3" key="1">
    <citation type="submission" date="2023-02" db="EMBL/GenBank/DDBJ databases">
        <authorList>
            <person name="Mo P."/>
        </authorList>
    </citation>
    <scope>NUCLEOTIDE SEQUENCE [LARGE SCALE GENOMIC DNA]</scope>
    <source>
        <strain evidence="2 3">HUAS 3</strain>
    </source>
</reference>
<evidence type="ECO:0000313" key="3">
    <source>
        <dbReference type="Proteomes" id="UP001219605"/>
    </source>
</evidence>
<keyword evidence="1" id="KW-0472">Membrane</keyword>
<keyword evidence="1" id="KW-0812">Transmembrane</keyword>
<dbReference type="RefSeq" id="WP_275033760.1">
    <property type="nucleotide sequence ID" value="NZ_CP118615.1"/>
</dbReference>
<name>A0ABY7ZV07_9ACTN</name>
<keyword evidence="3" id="KW-1185">Reference proteome</keyword>
<feature type="transmembrane region" description="Helical" evidence="1">
    <location>
        <begin position="92"/>
        <end position="119"/>
    </location>
</feature>
<protein>
    <recommendedName>
        <fullName evidence="4">Integral membrane protein</fullName>
    </recommendedName>
</protein>
<keyword evidence="1" id="KW-1133">Transmembrane helix</keyword>
<evidence type="ECO:0000256" key="1">
    <source>
        <dbReference type="SAM" id="Phobius"/>
    </source>
</evidence>
<dbReference type="EMBL" id="CP118615">
    <property type="protein sequence ID" value="WDZ86886.1"/>
    <property type="molecule type" value="Genomic_DNA"/>
</dbReference>
<organism evidence="2 3">
    <name type="scientific">Micromonospora cathayae</name>
    <dbReference type="NCBI Taxonomy" id="3028804"/>
    <lineage>
        <taxon>Bacteria</taxon>
        <taxon>Bacillati</taxon>
        <taxon>Actinomycetota</taxon>
        <taxon>Actinomycetes</taxon>
        <taxon>Micromonosporales</taxon>
        <taxon>Micromonosporaceae</taxon>
        <taxon>Micromonospora</taxon>
    </lineage>
</organism>
<dbReference type="Proteomes" id="UP001219605">
    <property type="component" value="Chromosome"/>
</dbReference>
<feature type="transmembrane region" description="Helical" evidence="1">
    <location>
        <begin position="131"/>
        <end position="155"/>
    </location>
</feature>
<feature type="transmembrane region" description="Helical" evidence="1">
    <location>
        <begin position="161"/>
        <end position="183"/>
    </location>
</feature>
<evidence type="ECO:0000313" key="2">
    <source>
        <dbReference type="EMBL" id="WDZ86886.1"/>
    </source>
</evidence>
<feature type="transmembrane region" description="Helical" evidence="1">
    <location>
        <begin position="68"/>
        <end position="86"/>
    </location>
</feature>
<accession>A0ABY7ZV07</accession>
<feature type="transmembrane region" description="Helical" evidence="1">
    <location>
        <begin position="46"/>
        <end position="63"/>
    </location>
</feature>
<feature type="transmembrane region" description="Helical" evidence="1">
    <location>
        <begin position="20"/>
        <end position="40"/>
    </location>
</feature>
<evidence type="ECO:0008006" key="4">
    <source>
        <dbReference type="Google" id="ProtNLM"/>
    </source>
</evidence>
<sequence length="186" mass="19936">MKVVVRRVEAARYAVRRVTLLPLLVRVGVFLTVLTGFAVAYPMAVWTGQALLALLVTALLPALGPRRYWPTFAALVTVGGWLYATFGQGQSIALWRLLLLTALLYLGHTLCALAALLPYDAVVDPDLVLRWLARAAGVLLVTWVLGVLLLTVGGVGGDRGMLAVTIGGLAVAVLVSALLGWLLRRR</sequence>
<proteinExistence type="predicted"/>
<gene>
    <name evidence="2" type="ORF">PVK37_11045</name>
</gene>